<evidence type="ECO:0000313" key="1">
    <source>
        <dbReference type="EMBL" id="CAG7725707.1"/>
    </source>
</evidence>
<organism evidence="1 2">
    <name type="scientific">Allacma fusca</name>
    <dbReference type="NCBI Taxonomy" id="39272"/>
    <lineage>
        <taxon>Eukaryota</taxon>
        <taxon>Metazoa</taxon>
        <taxon>Ecdysozoa</taxon>
        <taxon>Arthropoda</taxon>
        <taxon>Hexapoda</taxon>
        <taxon>Collembola</taxon>
        <taxon>Symphypleona</taxon>
        <taxon>Sminthuridae</taxon>
        <taxon>Allacma</taxon>
    </lineage>
</organism>
<comment type="caution">
    <text evidence="1">The sequence shown here is derived from an EMBL/GenBank/DDBJ whole genome shotgun (WGS) entry which is preliminary data.</text>
</comment>
<reference evidence="1" key="1">
    <citation type="submission" date="2021-06" db="EMBL/GenBank/DDBJ databases">
        <authorList>
            <person name="Hodson N. C."/>
            <person name="Mongue J. A."/>
            <person name="Jaron S. K."/>
        </authorList>
    </citation>
    <scope>NUCLEOTIDE SEQUENCE</scope>
</reference>
<dbReference type="Proteomes" id="UP000708208">
    <property type="component" value="Unassembled WGS sequence"/>
</dbReference>
<proteinExistence type="predicted"/>
<name>A0A8J2JR54_9HEXA</name>
<protein>
    <submittedName>
        <fullName evidence="1">Uncharacterized protein</fullName>
    </submittedName>
</protein>
<dbReference type="EMBL" id="CAJVCH010125833">
    <property type="protein sequence ID" value="CAG7725707.1"/>
    <property type="molecule type" value="Genomic_DNA"/>
</dbReference>
<evidence type="ECO:0000313" key="2">
    <source>
        <dbReference type="Proteomes" id="UP000708208"/>
    </source>
</evidence>
<dbReference type="AlphaFoldDB" id="A0A8J2JR54"/>
<gene>
    <name evidence="1" type="ORF">AFUS01_LOCUS14654</name>
</gene>
<sequence>MGAAERQREQLFIKLLNIHFIFCKIASGLSLKDLINCTAVSSLFYVKFREYLYTKRTCDIRIRWDDSPCRQLKELNELLVNATVVLPYNGITCSDEKAAETICSPQYHEDICLESFGTLLSKVRFTSFVFYSKNGLNCPANQFLNYVLKYKASELTTLNVHNTPWVFTSLWQHLNIQEETRPTWFANVHTINLVNMDEEGYNPLHLEEILESCPNLKRLTGRFRSYFLAPRPKSLGPPDEIIFGIPRSIFGLIPKNKYKCITDCYDLSPSQLLLLAKETPKLKTLSLLLGPCGSLPYEQNYNSRINERIYDIQKTGIALHNLFLSSWNFLDKLICSIGQLLMIQQIINSMNSDSSSFPVSKLELTSGTSKEYEAFLYLRCIDFSRILSRLAHVSVHPFPNSEIIDSSLISNVGKCNNTCTSVTSLAIHGSYIPEENLRVVASLFPNVQDLEVHNTWQEKEMCASLWNTDWDKIKSIKFCALEIDADLDDIFFGLPPVERQFIESQNLNLEYFEFVPMKGSAFNFKGLITIHLELVTYDRHPYQRISRSFPLLSALTAQRISKQLPHLTMKIVIDKSIKFEKSNSEQISINQYAMATKNPDHEYIECNHKHFYTARFRRPPYVSMYTLRFL</sequence>
<accession>A0A8J2JR54</accession>
<keyword evidence="2" id="KW-1185">Reference proteome</keyword>